<dbReference type="InterPro" id="IPR018076">
    <property type="entry name" value="T2SS_GspF_dom"/>
</dbReference>
<dbReference type="Gene3D" id="1.20.81.30">
    <property type="entry name" value="Type II secretion system (T2SS), domain F"/>
    <property type="match status" value="1"/>
</dbReference>
<evidence type="ECO:0000259" key="7">
    <source>
        <dbReference type="Pfam" id="PF00482"/>
    </source>
</evidence>
<comment type="subcellular location">
    <subcellularLocation>
        <location evidence="1">Cell membrane</location>
        <topology evidence="1">Multi-pass membrane protein</topology>
    </subcellularLocation>
</comment>
<evidence type="ECO:0000256" key="5">
    <source>
        <dbReference type="ARBA" id="ARBA00023136"/>
    </source>
</evidence>
<dbReference type="RefSeq" id="WP_118546181.1">
    <property type="nucleotide sequence ID" value="NZ_JAJEPV010000051.1"/>
</dbReference>
<feature type="transmembrane region" description="Helical" evidence="6">
    <location>
        <begin position="105"/>
        <end position="122"/>
    </location>
</feature>
<gene>
    <name evidence="8" type="ORF">LKD75_15425</name>
</gene>
<accession>A0AAE3A0M5</accession>
<dbReference type="EMBL" id="JAJEPV010000051">
    <property type="protein sequence ID" value="MCC2120956.1"/>
    <property type="molecule type" value="Genomic_DNA"/>
</dbReference>
<name>A0AAE3A0M5_9FIRM</name>
<dbReference type="AlphaFoldDB" id="A0AAE3A0M5"/>
<evidence type="ECO:0000313" key="8">
    <source>
        <dbReference type="EMBL" id="MCC2120956.1"/>
    </source>
</evidence>
<keyword evidence="5 6" id="KW-0472">Membrane</keyword>
<evidence type="ECO:0000313" key="9">
    <source>
        <dbReference type="Proteomes" id="UP001197795"/>
    </source>
</evidence>
<keyword evidence="3 6" id="KW-0812">Transmembrane</keyword>
<evidence type="ECO:0000256" key="1">
    <source>
        <dbReference type="ARBA" id="ARBA00004651"/>
    </source>
</evidence>
<keyword evidence="2" id="KW-1003">Cell membrane</keyword>
<feature type="transmembrane region" description="Helical" evidence="6">
    <location>
        <begin position="82"/>
        <end position="99"/>
    </location>
</feature>
<protein>
    <submittedName>
        <fullName evidence="8">Type II secretion system F family protein</fullName>
    </submittedName>
</protein>
<dbReference type="Pfam" id="PF00482">
    <property type="entry name" value="T2SSF"/>
    <property type="match status" value="1"/>
</dbReference>
<dbReference type="PANTHER" id="PTHR35007:SF2">
    <property type="entry name" value="PILUS ASSEMBLE PROTEIN"/>
    <property type="match status" value="1"/>
</dbReference>
<evidence type="ECO:0000256" key="2">
    <source>
        <dbReference type="ARBA" id="ARBA00022475"/>
    </source>
</evidence>
<keyword evidence="4 6" id="KW-1133">Transmembrane helix</keyword>
<evidence type="ECO:0000256" key="4">
    <source>
        <dbReference type="ARBA" id="ARBA00022989"/>
    </source>
</evidence>
<dbReference type="GO" id="GO:0005886">
    <property type="term" value="C:plasma membrane"/>
    <property type="evidence" value="ECO:0007669"/>
    <property type="project" value="UniProtKB-SubCell"/>
</dbReference>
<dbReference type="PANTHER" id="PTHR35007">
    <property type="entry name" value="INTEGRAL MEMBRANE PROTEIN-RELATED"/>
    <property type="match status" value="1"/>
</dbReference>
<feature type="transmembrane region" description="Helical" evidence="6">
    <location>
        <begin position="6"/>
        <end position="27"/>
    </location>
</feature>
<dbReference type="InterPro" id="IPR042094">
    <property type="entry name" value="T2SS_GspF_sf"/>
</dbReference>
<evidence type="ECO:0000256" key="3">
    <source>
        <dbReference type="ARBA" id="ARBA00022692"/>
    </source>
</evidence>
<organism evidence="8 9">
    <name type="scientific">Waltera acetigignens</name>
    <dbReference type="NCBI Taxonomy" id="2981769"/>
    <lineage>
        <taxon>Bacteria</taxon>
        <taxon>Bacillati</taxon>
        <taxon>Bacillota</taxon>
        <taxon>Clostridia</taxon>
        <taxon>Lachnospirales</taxon>
        <taxon>Lachnospiraceae</taxon>
        <taxon>Waltera</taxon>
    </lineage>
</organism>
<comment type="caution">
    <text evidence="8">The sequence shown here is derived from an EMBL/GenBank/DDBJ whole genome shotgun (WGS) entry which is preliminary data.</text>
</comment>
<feature type="domain" description="Type II secretion system protein GspF" evidence="7">
    <location>
        <begin position="144"/>
        <end position="266"/>
    </location>
</feature>
<sequence length="276" mass="30911">MTPLEISLKMLPAIIAILSLMLVFYVGKTYHPMTALHRTYIRIDGILHEKKFLFDYEETRRFLQSHGAAEHFGPWVDPVKYLAIRICLAAIGFTVGIYVNAFLGLVGMGLGFFLPPLLLLYMNNKDNDAMTPQIQTLYSLLQVQIHAGVPMIDALSESYQSFPAGRLRNALSEFATSIYFNGSFDKSLEDLNGKFDNGFIDSLCIILLQARESGQAMKLLRDISQQITDMQAGLQLKRKEKLNRITTFCLMGIMGAMIGVALYAAIIQMYASVGNF</sequence>
<feature type="transmembrane region" description="Helical" evidence="6">
    <location>
        <begin position="245"/>
        <end position="271"/>
    </location>
</feature>
<evidence type="ECO:0000256" key="6">
    <source>
        <dbReference type="SAM" id="Phobius"/>
    </source>
</evidence>
<dbReference type="Proteomes" id="UP001197795">
    <property type="component" value="Unassembled WGS sequence"/>
</dbReference>
<proteinExistence type="predicted"/>
<keyword evidence="9" id="KW-1185">Reference proteome</keyword>
<reference evidence="8 9" key="1">
    <citation type="submission" date="2021-10" db="EMBL/GenBank/DDBJ databases">
        <title>Anaerobic single-cell dispensing facilitates the cultivation of human gut bacteria.</title>
        <authorList>
            <person name="Afrizal A."/>
        </authorList>
    </citation>
    <scope>NUCLEOTIDE SEQUENCE [LARGE SCALE GENOMIC DNA]</scope>
    <source>
        <strain evidence="8 9">CLA-AA-H273</strain>
    </source>
</reference>